<proteinExistence type="inferred from homology"/>
<dbReference type="Pfam" id="PF00795">
    <property type="entry name" value="CN_hydrolase"/>
    <property type="match status" value="1"/>
</dbReference>
<gene>
    <name evidence="3" type="ORF">LCGC14_1360310</name>
</gene>
<reference evidence="3" key="1">
    <citation type="journal article" date="2015" name="Nature">
        <title>Complex archaea that bridge the gap between prokaryotes and eukaryotes.</title>
        <authorList>
            <person name="Spang A."/>
            <person name="Saw J.H."/>
            <person name="Jorgensen S.L."/>
            <person name="Zaremba-Niedzwiedzka K."/>
            <person name="Martijn J."/>
            <person name="Lind A.E."/>
            <person name="van Eijk R."/>
            <person name="Schleper C."/>
            <person name="Guy L."/>
            <person name="Ettema T.J."/>
        </authorList>
    </citation>
    <scope>NUCLEOTIDE SEQUENCE</scope>
</reference>
<dbReference type="EMBL" id="LAZR01008495">
    <property type="protein sequence ID" value="KKM78405.1"/>
    <property type="molecule type" value="Genomic_DNA"/>
</dbReference>
<comment type="caution">
    <text evidence="3">The sequence shown here is derived from an EMBL/GenBank/DDBJ whole genome shotgun (WGS) entry which is preliminary data.</text>
</comment>
<dbReference type="InterPro" id="IPR003010">
    <property type="entry name" value="C-N_Hydrolase"/>
</dbReference>
<dbReference type="PANTHER" id="PTHR46044:SF1">
    <property type="entry name" value="CN HYDROLASE DOMAIN-CONTAINING PROTEIN"/>
    <property type="match status" value="1"/>
</dbReference>
<dbReference type="SUPFAM" id="SSF56317">
    <property type="entry name" value="Carbon-nitrogen hydrolase"/>
    <property type="match status" value="1"/>
</dbReference>
<dbReference type="PROSITE" id="PS50263">
    <property type="entry name" value="CN_HYDROLASE"/>
    <property type="match status" value="1"/>
</dbReference>
<accession>A0A0F9MNQ1</accession>
<feature type="domain" description="CN hydrolase" evidence="2">
    <location>
        <begin position="2"/>
        <end position="271"/>
    </location>
</feature>
<dbReference type="InterPro" id="IPR044149">
    <property type="entry name" value="Nitrilases_CHs"/>
</dbReference>
<dbReference type="AlphaFoldDB" id="A0A0F9MNQ1"/>
<dbReference type="InterPro" id="IPR000132">
    <property type="entry name" value="Nitrilase/CN_hydratase_CS"/>
</dbReference>
<organism evidence="3">
    <name type="scientific">marine sediment metagenome</name>
    <dbReference type="NCBI Taxonomy" id="412755"/>
    <lineage>
        <taxon>unclassified sequences</taxon>
        <taxon>metagenomes</taxon>
        <taxon>ecological metagenomes</taxon>
    </lineage>
</organism>
<dbReference type="Gene3D" id="3.60.110.10">
    <property type="entry name" value="Carbon-nitrogen hydrolase"/>
    <property type="match status" value="1"/>
</dbReference>
<evidence type="ECO:0000313" key="3">
    <source>
        <dbReference type="EMBL" id="KKM78405.1"/>
    </source>
</evidence>
<dbReference type="InterPro" id="IPR036526">
    <property type="entry name" value="C-N_Hydrolase_sf"/>
</dbReference>
<protein>
    <recommendedName>
        <fullName evidence="2">CN hydrolase domain-containing protein</fullName>
    </recommendedName>
</protein>
<evidence type="ECO:0000256" key="1">
    <source>
        <dbReference type="ARBA" id="ARBA00008129"/>
    </source>
</evidence>
<dbReference type="PROSITE" id="PS00921">
    <property type="entry name" value="NITRIL_CHT_2"/>
    <property type="match status" value="1"/>
</dbReference>
<comment type="similarity">
    <text evidence="1">Belongs to the carbon-nitrogen hydrolase superfamily. Nitrilase family.</text>
</comment>
<dbReference type="GO" id="GO:0000257">
    <property type="term" value="F:nitrilase activity"/>
    <property type="evidence" value="ECO:0007669"/>
    <property type="project" value="UniProtKB-ARBA"/>
</dbReference>
<name>A0A0F9MNQ1_9ZZZZ</name>
<evidence type="ECO:0000259" key="2">
    <source>
        <dbReference type="PROSITE" id="PS50263"/>
    </source>
</evidence>
<sequence>MIRVAGIQIASVFLDAQKSWEKLEGYIRKAKSNGAELVTWGETLIPCYPTWIWLEVSPRDQKKIYGKYWRESIKLEQSEIIEKMKALAKELGIMMMGGIAEKYGGSIYCTLLTISQEGEILGRHRKVKPTYRERLVWADGDGLGLKTYTLNGIKIGGLNCWENWLPLARAKLHLQEEILHIAVWPGGLSNTQDITRFIALEGRSWVISVSGMFRSSDISHLDKEEFPIKDMMESRNDYWQNGGSMIVDPRGKVVAGPLVDEEGIIYADIDPIVAIEERHNFDISGHYSRFDIFNKP</sequence>
<dbReference type="CDD" id="cd07564">
    <property type="entry name" value="nitrilases_CHs"/>
    <property type="match status" value="1"/>
</dbReference>
<dbReference type="PANTHER" id="PTHR46044">
    <property type="entry name" value="NITRILASE"/>
    <property type="match status" value="1"/>
</dbReference>